<sequence length="77" mass="8259">ATVQYAKEIAASDLSFDDGPTRGKRVKRIVIPPETCAKMSQQEKDNAAFAGSYCSGAEKIGYGIGLMAAALGYFFLY</sequence>
<reference evidence="2" key="1">
    <citation type="submission" date="2022-11" db="UniProtKB">
        <authorList>
            <consortium name="WormBaseParasite"/>
        </authorList>
    </citation>
    <scope>IDENTIFICATION</scope>
</reference>
<accession>A0AC34F5W5</accession>
<evidence type="ECO:0000313" key="2">
    <source>
        <dbReference type="WBParaSite" id="ES5_v2.g12517.t1"/>
    </source>
</evidence>
<name>A0AC34F5W5_9BILA</name>
<evidence type="ECO:0000313" key="1">
    <source>
        <dbReference type="Proteomes" id="UP000887579"/>
    </source>
</evidence>
<proteinExistence type="predicted"/>
<dbReference type="Proteomes" id="UP000887579">
    <property type="component" value="Unplaced"/>
</dbReference>
<organism evidence="1 2">
    <name type="scientific">Panagrolaimus sp. ES5</name>
    <dbReference type="NCBI Taxonomy" id="591445"/>
    <lineage>
        <taxon>Eukaryota</taxon>
        <taxon>Metazoa</taxon>
        <taxon>Ecdysozoa</taxon>
        <taxon>Nematoda</taxon>
        <taxon>Chromadorea</taxon>
        <taxon>Rhabditida</taxon>
        <taxon>Tylenchina</taxon>
        <taxon>Panagrolaimomorpha</taxon>
        <taxon>Panagrolaimoidea</taxon>
        <taxon>Panagrolaimidae</taxon>
        <taxon>Panagrolaimus</taxon>
    </lineage>
</organism>
<dbReference type="WBParaSite" id="ES5_v2.g12517.t1">
    <property type="protein sequence ID" value="ES5_v2.g12517.t1"/>
    <property type="gene ID" value="ES5_v2.g12517"/>
</dbReference>
<protein>
    <submittedName>
        <fullName evidence="2">Uncharacterized protein</fullName>
    </submittedName>
</protein>